<evidence type="ECO:0000256" key="2">
    <source>
        <dbReference type="SAM" id="MobiDB-lite"/>
    </source>
</evidence>
<feature type="region of interest" description="Disordered" evidence="2">
    <location>
        <begin position="700"/>
        <end position="806"/>
    </location>
</feature>
<feature type="compositionally biased region" description="Basic residues" evidence="2">
    <location>
        <begin position="850"/>
        <end position="861"/>
    </location>
</feature>
<feature type="region of interest" description="Disordered" evidence="2">
    <location>
        <begin position="1"/>
        <end position="265"/>
    </location>
</feature>
<dbReference type="GO" id="GO:0005096">
    <property type="term" value="F:GTPase activator activity"/>
    <property type="evidence" value="ECO:0007669"/>
    <property type="project" value="UniProtKB-KW"/>
</dbReference>
<feature type="region of interest" description="Disordered" evidence="2">
    <location>
        <begin position="826"/>
        <end position="861"/>
    </location>
</feature>
<feature type="compositionally biased region" description="Polar residues" evidence="2">
    <location>
        <begin position="143"/>
        <end position="154"/>
    </location>
</feature>
<feature type="compositionally biased region" description="Pro residues" evidence="2">
    <location>
        <begin position="14"/>
        <end position="24"/>
    </location>
</feature>
<feature type="compositionally biased region" description="Basic residues" evidence="2">
    <location>
        <begin position="129"/>
        <end position="141"/>
    </location>
</feature>
<protein>
    <recommendedName>
        <fullName evidence="3">Rap-GAP domain-containing protein</fullName>
    </recommendedName>
</protein>
<name>A0A8H7S5E1_9FUNG</name>
<evidence type="ECO:0000313" key="4">
    <source>
        <dbReference type="EMBL" id="KAG2221881.1"/>
    </source>
</evidence>
<dbReference type="PANTHER" id="PTHR15711">
    <property type="entry name" value="RAP GTPASE-ACTIVATING PROTEIN"/>
    <property type="match status" value="1"/>
</dbReference>
<dbReference type="InterPro" id="IPR000331">
    <property type="entry name" value="Rap/Ran_GAP_dom"/>
</dbReference>
<feature type="compositionally biased region" description="Low complexity" evidence="2">
    <location>
        <begin position="176"/>
        <end position="188"/>
    </location>
</feature>
<proteinExistence type="predicted"/>
<feature type="compositionally biased region" description="Polar residues" evidence="2">
    <location>
        <begin position="836"/>
        <end position="848"/>
    </location>
</feature>
<organism evidence="4 5">
    <name type="scientific">Circinella minor</name>
    <dbReference type="NCBI Taxonomy" id="1195481"/>
    <lineage>
        <taxon>Eukaryota</taxon>
        <taxon>Fungi</taxon>
        <taxon>Fungi incertae sedis</taxon>
        <taxon>Mucoromycota</taxon>
        <taxon>Mucoromycotina</taxon>
        <taxon>Mucoromycetes</taxon>
        <taxon>Mucorales</taxon>
        <taxon>Lichtheimiaceae</taxon>
        <taxon>Circinella</taxon>
    </lineage>
</organism>
<dbReference type="Gene3D" id="3.40.50.11210">
    <property type="entry name" value="Rap/Ran-GAP"/>
    <property type="match status" value="1"/>
</dbReference>
<evidence type="ECO:0000313" key="5">
    <source>
        <dbReference type="Proteomes" id="UP000646827"/>
    </source>
</evidence>
<feature type="compositionally biased region" description="Polar residues" evidence="2">
    <location>
        <begin position="700"/>
        <end position="713"/>
    </location>
</feature>
<sequence>MHTSSTVKSSSSLLPPPPPVPPKEPSSSSSININKNINPTSFSSSTTAAVPIPNSQQQQPKRRLPRFWQHSSSPPKQQFNHHHEQHNNNNNTTLHFEPSTRTPITSSSSNNHSVEIQSLKHHSDDTSHIPKRSISLRRRRPSVTPTEQVPSSPMNTINEHPRTTTTTPPPPPPPTINNNNNINIKNGTSSSSIFTKTLPIAPPLLDRRGSTPWSTHSALSTTSSTGTTLSSSSSSSSSTTPTKKNTTTTTTTTTNNNTTTTCSSSNNNNNILLLDRWIAKKQYQQPDYVVTVHECCLFRRRMMELQQVDSEVHVSQVLRDIEKMFITTTTTIDKPLEQNVFKHEMSHSLFITQKTPSLPNYVKMWPDHMERSFGWFRAHFVGKPYTTLVRMTEDETILISVVKDYPSEACRVIIRSNNKKYTGHYFVDAERLRIVAGDHDLLYYRHAVAVTCPDLDMSTLKEFSAEASILAGLEKELLRFDELVTPKHYKFGVLNVKENQTSEEEWLNNTEISPQFQRFLDLMGKRIKLQGYTGYAAGLDTKSGETGEYSYISRWHNQEIMFHVASLMPWREQDKQQIHRKRHIGNDIVSLVFVEGKGQFDPSAIRSQFLHVFIVVHFNYDKEGNEQWFIEVVHHPNVQPFGPIIPMANQLSTHQLRDFLLLKMVNGEMAALKSDKFSIPNNKARAGILRNMASLLNQVQTTTNHNRSTMTRSTKSERPRSTSATQNSSFAKRATPPWRSRPSLDVPHSSPPPLPPMPTPSRSNMLRDLTAGFTRRGRRSSGNKEDETKVQEQQQQQLNESSTTTRFIKSPSLVSNVMLRNRSISSTNIRSEEMKTSQSTINRSNTFTRRMGRSSLKKSIS</sequence>
<feature type="compositionally biased region" description="Polar residues" evidence="2">
    <location>
        <begin position="721"/>
        <end position="730"/>
    </location>
</feature>
<keyword evidence="1" id="KW-0343">GTPase activation</keyword>
<dbReference type="GO" id="GO:0005737">
    <property type="term" value="C:cytoplasm"/>
    <property type="evidence" value="ECO:0007669"/>
    <property type="project" value="TreeGrafter"/>
</dbReference>
<feature type="compositionally biased region" description="Low complexity" evidence="2">
    <location>
        <begin position="87"/>
        <end position="109"/>
    </location>
</feature>
<dbReference type="GO" id="GO:0051056">
    <property type="term" value="P:regulation of small GTPase mediated signal transduction"/>
    <property type="evidence" value="ECO:0007669"/>
    <property type="project" value="InterPro"/>
</dbReference>
<feature type="compositionally biased region" description="Low complexity" evidence="2">
    <location>
        <begin position="214"/>
        <end position="265"/>
    </location>
</feature>
<feature type="compositionally biased region" description="Polar residues" evidence="2">
    <location>
        <begin position="42"/>
        <end position="59"/>
    </location>
</feature>
<dbReference type="Pfam" id="PF02145">
    <property type="entry name" value="Rap_GAP"/>
    <property type="match status" value="1"/>
</dbReference>
<dbReference type="Proteomes" id="UP000646827">
    <property type="component" value="Unassembled WGS sequence"/>
</dbReference>
<feature type="compositionally biased region" description="Pro residues" evidence="2">
    <location>
        <begin position="749"/>
        <end position="759"/>
    </location>
</feature>
<dbReference type="InterPro" id="IPR050989">
    <property type="entry name" value="Rap1_Ran_GAP"/>
</dbReference>
<dbReference type="PROSITE" id="PS50085">
    <property type="entry name" value="RAPGAP"/>
    <property type="match status" value="1"/>
</dbReference>
<feature type="compositionally biased region" description="Low complexity" evidence="2">
    <location>
        <begin position="155"/>
        <end position="166"/>
    </location>
</feature>
<dbReference type="SUPFAM" id="SSF111347">
    <property type="entry name" value="Rap/Ran-GAP"/>
    <property type="match status" value="1"/>
</dbReference>
<dbReference type="InterPro" id="IPR035974">
    <property type="entry name" value="Rap/Ran-GAP_sf"/>
</dbReference>
<evidence type="ECO:0000256" key="1">
    <source>
        <dbReference type="ARBA" id="ARBA00022468"/>
    </source>
</evidence>
<evidence type="ECO:0000259" key="3">
    <source>
        <dbReference type="PROSITE" id="PS50085"/>
    </source>
</evidence>
<gene>
    <name evidence="4" type="ORF">INT45_012525</name>
</gene>
<feature type="compositionally biased region" description="Low complexity" evidence="2">
    <location>
        <begin position="25"/>
        <end position="41"/>
    </location>
</feature>
<feature type="compositionally biased region" description="Low complexity" evidence="2">
    <location>
        <begin position="1"/>
        <end position="13"/>
    </location>
</feature>
<dbReference type="EMBL" id="JAEPRB010000097">
    <property type="protein sequence ID" value="KAG2221881.1"/>
    <property type="molecule type" value="Genomic_DNA"/>
</dbReference>
<dbReference type="FunFam" id="3.40.50.11210:FF:000001">
    <property type="entry name" value="Ral GTPase-activating protein subunit alpha-1 isoform 1"/>
    <property type="match status" value="1"/>
</dbReference>
<reference evidence="4 5" key="1">
    <citation type="submission" date="2020-12" db="EMBL/GenBank/DDBJ databases">
        <title>Metabolic potential, ecology and presence of endohyphal bacteria is reflected in genomic diversity of Mucoromycotina.</title>
        <authorList>
            <person name="Muszewska A."/>
            <person name="Okrasinska A."/>
            <person name="Steczkiewicz K."/>
            <person name="Drgas O."/>
            <person name="Orlowska M."/>
            <person name="Perlinska-Lenart U."/>
            <person name="Aleksandrzak-Piekarczyk T."/>
            <person name="Szatraj K."/>
            <person name="Zielenkiewicz U."/>
            <person name="Pilsyk S."/>
            <person name="Malc E."/>
            <person name="Mieczkowski P."/>
            <person name="Kruszewska J.S."/>
            <person name="Biernat P."/>
            <person name="Pawlowska J."/>
        </authorList>
    </citation>
    <scope>NUCLEOTIDE SEQUENCE [LARGE SCALE GENOMIC DNA]</scope>
    <source>
        <strain evidence="4 5">CBS 142.35</strain>
    </source>
</reference>
<accession>A0A8H7S5E1</accession>
<dbReference type="AlphaFoldDB" id="A0A8H7S5E1"/>
<feature type="domain" description="Rap-GAP" evidence="3">
    <location>
        <begin position="477"/>
        <end position="692"/>
    </location>
</feature>
<dbReference type="OrthoDB" id="2499658at2759"/>
<keyword evidence="5" id="KW-1185">Reference proteome</keyword>
<comment type="caution">
    <text evidence="4">The sequence shown here is derived from an EMBL/GenBank/DDBJ whole genome shotgun (WGS) entry which is preliminary data.</text>
</comment>
<dbReference type="PANTHER" id="PTHR15711:SF22">
    <property type="entry name" value="RAP-GAP DOMAIN-CONTAINING PROTEIN"/>
    <property type="match status" value="1"/>
</dbReference>